<evidence type="ECO:0000259" key="2">
    <source>
        <dbReference type="Pfam" id="PF00326"/>
    </source>
</evidence>
<evidence type="ECO:0000313" key="3">
    <source>
        <dbReference type="EMBL" id="MDN4608115.1"/>
    </source>
</evidence>
<gene>
    <name evidence="3" type="ORF">P5G49_11615</name>
</gene>
<dbReference type="SUPFAM" id="SSF53474">
    <property type="entry name" value="alpha/beta-Hydrolases"/>
    <property type="match status" value="1"/>
</dbReference>
<accession>A0ABT8JSM6</accession>
<name>A0ABT8JSM6_9BACL</name>
<dbReference type="SUPFAM" id="SSF82171">
    <property type="entry name" value="DPP6 N-terminal domain-like"/>
    <property type="match status" value="1"/>
</dbReference>
<keyword evidence="1 3" id="KW-0378">Hydrolase</keyword>
<evidence type="ECO:0000256" key="1">
    <source>
        <dbReference type="ARBA" id="ARBA00022801"/>
    </source>
</evidence>
<dbReference type="RefSeq" id="WP_301243972.1">
    <property type="nucleotide sequence ID" value="NZ_JAROCC010000008.1"/>
</dbReference>
<evidence type="ECO:0000313" key="4">
    <source>
        <dbReference type="Proteomes" id="UP001175097"/>
    </source>
</evidence>
<sequence length="597" mass="67915">MENRLTNYLNVVTAFNSSAIPGKQKFTFLSKKTGIPQAYLWNGSNEDIKPYGEFEDRVMSVFHAPSGKNSIIGMDYQGNEKQQFYLVDEEGNYRDLVVAPEYFHNFGGWSTDESKIIYSSNRRNAGCFDIFMLDIATGEEKAVYEYDGNCVPICWITNSENEIIVSIQETNIDNSLYLLTIDSGERRKIGPNDISARYKSVVLSKDERTAFLLSDFENDTMGIYKCKLDEPGTLEELVHEPKWDIEEISLNPNQQTIVYSVNIGGTTVLKMYDLAEKTTSEIKNVPKGVISSISWLDANRFVFSIKSPLLPGDVFVYDMDNSEAVRATYFGVSETIEHLWTEPQLCTFQSFDGLEVPYFYYSREEKPKAAVVYVHGGPESQIKQDFNPVIQYLVSEGFAVVAPNVRGSMGYGRKYLQMDDRRKRMDSVADLASLVEDLVKNRGVNKDNIGIIGRSYGGFMVLAAVTHYPELWAAGVNIVGISHFKSFLENTGPWRRRLRECEYGYLGEDDDFFEEIAPMNHLSKIKAPLLVFHGRNDTRVPVSEAEQLTKEMLDMDKEVELFIFEDEGHQTDKLSNHITLNTKVVEFFNKHLLVAHC</sequence>
<dbReference type="InterPro" id="IPR002470">
    <property type="entry name" value="Peptidase_S9A"/>
</dbReference>
<keyword evidence="4" id="KW-1185">Reference proteome</keyword>
<dbReference type="InterPro" id="IPR001375">
    <property type="entry name" value="Peptidase_S9_cat"/>
</dbReference>
<dbReference type="Gene3D" id="2.120.10.30">
    <property type="entry name" value="TolB, C-terminal domain"/>
    <property type="match status" value="1"/>
</dbReference>
<dbReference type="InterPro" id="IPR011042">
    <property type="entry name" value="6-blade_b-propeller_TolB-like"/>
</dbReference>
<proteinExistence type="predicted"/>
<dbReference type="PANTHER" id="PTHR42776">
    <property type="entry name" value="SERINE PEPTIDASE S9 FAMILY MEMBER"/>
    <property type="match status" value="1"/>
</dbReference>
<feature type="domain" description="Peptidase S9 prolyl oligopeptidase catalytic" evidence="2">
    <location>
        <begin position="386"/>
        <end position="592"/>
    </location>
</feature>
<dbReference type="EMBL" id="JAROCC010000008">
    <property type="protein sequence ID" value="MDN4608115.1"/>
    <property type="molecule type" value="Genomic_DNA"/>
</dbReference>
<dbReference type="Gene3D" id="3.40.50.1820">
    <property type="entry name" value="alpha/beta hydrolase"/>
    <property type="match status" value="1"/>
</dbReference>
<reference evidence="3" key="1">
    <citation type="submission" date="2023-03" db="EMBL/GenBank/DDBJ databases">
        <title>MT1 and MT2 Draft Genomes of Novel Species.</title>
        <authorList>
            <person name="Venkateswaran K."/>
        </authorList>
    </citation>
    <scope>NUCLEOTIDE SEQUENCE</scope>
    <source>
        <strain evidence="3">F6_3S_P_2</strain>
    </source>
</reference>
<protein>
    <submittedName>
        <fullName evidence="3">Alpha/beta fold hydrolase</fullName>
    </submittedName>
</protein>
<dbReference type="Pfam" id="PF00326">
    <property type="entry name" value="Peptidase_S9"/>
    <property type="match status" value="1"/>
</dbReference>
<dbReference type="PANTHER" id="PTHR42776:SF27">
    <property type="entry name" value="DIPEPTIDYL PEPTIDASE FAMILY MEMBER 6"/>
    <property type="match status" value="1"/>
</dbReference>
<dbReference type="PRINTS" id="PR00862">
    <property type="entry name" value="PROLIGOPTASE"/>
</dbReference>
<dbReference type="InterPro" id="IPR029058">
    <property type="entry name" value="AB_hydrolase_fold"/>
</dbReference>
<comment type="caution">
    <text evidence="3">The sequence shown here is derived from an EMBL/GenBank/DDBJ whole genome shotgun (WGS) entry which is preliminary data.</text>
</comment>
<organism evidence="3 4">
    <name type="scientific">Sporosarcina highlanderae</name>
    <dbReference type="NCBI Taxonomy" id="3035916"/>
    <lineage>
        <taxon>Bacteria</taxon>
        <taxon>Bacillati</taxon>
        <taxon>Bacillota</taxon>
        <taxon>Bacilli</taxon>
        <taxon>Bacillales</taxon>
        <taxon>Caryophanaceae</taxon>
        <taxon>Sporosarcina</taxon>
    </lineage>
</organism>
<dbReference type="GO" id="GO:0016787">
    <property type="term" value="F:hydrolase activity"/>
    <property type="evidence" value="ECO:0007669"/>
    <property type="project" value="UniProtKB-KW"/>
</dbReference>
<dbReference type="Proteomes" id="UP001175097">
    <property type="component" value="Unassembled WGS sequence"/>
</dbReference>